<dbReference type="EMBL" id="CP041345">
    <property type="protein sequence ID" value="QKG80654.1"/>
    <property type="molecule type" value="Genomic_DNA"/>
</dbReference>
<feature type="binding site" evidence="1">
    <location>
        <begin position="8"/>
        <end position="16"/>
    </location>
    <ligand>
        <name>ATP</name>
        <dbReference type="ChEBI" id="CHEBI:30616"/>
    </ligand>
</feature>
<keyword evidence="4" id="KW-1185">Reference proteome</keyword>
<dbReference type="GO" id="GO:0005524">
    <property type="term" value="F:ATP binding"/>
    <property type="evidence" value="ECO:0007669"/>
    <property type="project" value="UniProtKB-KW"/>
</dbReference>
<dbReference type="AlphaFoldDB" id="A0A7D4AY38"/>
<keyword evidence="3" id="KW-0808">Transferase</keyword>
<dbReference type="CDD" id="cd01673">
    <property type="entry name" value="dNK"/>
    <property type="match status" value="1"/>
</dbReference>
<evidence type="ECO:0000259" key="2">
    <source>
        <dbReference type="Pfam" id="PF01712"/>
    </source>
</evidence>
<dbReference type="InterPro" id="IPR002624">
    <property type="entry name" value="DCK/DGK"/>
</dbReference>
<accession>A0A7D4AY38</accession>
<keyword evidence="3" id="KW-0418">Kinase</keyword>
<sequence length="209" mass="24574">MRYLVIEGNIGAGKTTLAKMLAKDLNAKLILEQFADNPFLPKFYKNPERYSFPLELSFLAERYTQLNTELRSASLFHSLTIADYYFMKSLIFAQNTLSGDELNLYKQLFSIIYNSLPKPDLYVYLHLPVERLLKNIKKRGRDFEQDISPDYLNQLTQGYFDFFKQHPEYTFLVIDTSNIDFVEHKNDYDKLKSAIFDESYNKGVNLIRL</sequence>
<proteinExistence type="predicted"/>
<dbReference type="Pfam" id="PF01712">
    <property type="entry name" value="dNK"/>
    <property type="match status" value="1"/>
</dbReference>
<evidence type="ECO:0000313" key="3">
    <source>
        <dbReference type="EMBL" id="QKG80654.1"/>
    </source>
</evidence>
<reference evidence="3 4" key="1">
    <citation type="submission" date="2019-07" db="EMBL/GenBank/DDBJ databases">
        <title>Thalassofilum flectens gen. nov., sp. nov., a novel moderate thermophilic anaerobe from a shallow sea hot spring in Kunashir Island (Russia), representing a new family in the order Bacteroidales, and proposal of Thalassofilacea fam. nov.</title>
        <authorList>
            <person name="Kochetkova T.V."/>
            <person name="Podosokorskaya O.A."/>
            <person name="Novikov A."/>
            <person name="Elcheninov A.G."/>
            <person name="Toshchakov S.V."/>
            <person name="Kublanov I.V."/>
        </authorList>
    </citation>
    <scope>NUCLEOTIDE SEQUENCE [LARGE SCALE GENOMIC DNA]</scope>
    <source>
        <strain evidence="3 4">38-H</strain>
    </source>
</reference>
<protein>
    <submittedName>
        <fullName evidence="3">Deoxynucleoside kinase</fullName>
    </submittedName>
</protein>
<feature type="domain" description="Deoxynucleoside kinase" evidence="2">
    <location>
        <begin position="4"/>
        <end position="195"/>
    </location>
</feature>
<dbReference type="Proteomes" id="UP000500961">
    <property type="component" value="Chromosome"/>
</dbReference>
<evidence type="ECO:0000256" key="1">
    <source>
        <dbReference type="PIRSR" id="PIRSR000705-3"/>
    </source>
</evidence>
<evidence type="ECO:0000313" key="4">
    <source>
        <dbReference type="Proteomes" id="UP000500961"/>
    </source>
</evidence>
<keyword evidence="1" id="KW-0067">ATP-binding</keyword>
<dbReference type="Gene3D" id="3.40.50.300">
    <property type="entry name" value="P-loop containing nucleotide triphosphate hydrolases"/>
    <property type="match status" value="1"/>
</dbReference>
<keyword evidence="1" id="KW-0547">Nucleotide-binding</keyword>
<gene>
    <name evidence="3" type="ORF">FHG85_10375</name>
</gene>
<organism evidence="3 4">
    <name type="scientific">Tenuifilum thalassicum</name>
    <dbReference type="NCBI Taxonomy" id="2590900"/>
    <lineage>
        <taxon>Bacteria</taxon>
        <taxon>Pseudomonadati</taxon>
        <taxon>Bacteroidota</taxon>
        <taxon>Bacteroidia</taxon>
        <taxon>Bacteroidales</taxon>
        <taxon>Tenuifilaceae</taxon>
        <taxon>Tenuifilum</taxon>
    </lineage>
</organism>
<dbReference type="InterPro" id="IPR027417">
    <property type="entry name" value="P-loop_NTPase"/>
</dbReference>
<dbReference type="RefSeq" id="WP_173075589.1">
    <property type="nucleotide sequence ID" value="NZ_CP041345.1"/>
</dbReference>
<dbReference type="KEGG" id="ttz:FHG85_10375"/>
<name>A0A7D4AY38_9BACT</name>
<dbReference type="PIRSF" id="PIRSF000705">
    <property type="entry name" value="DNK"/>
    <property type="match status" value="1"/>
</dbReference>
<dbReference type="InterPro" id="IPR050566">
    <property type="entry name" value="Deoxyribonucleoside_kinase"/>
</dbReference>
<dbReference type="PANTHER" id="PTHR10513">
    <property type="entry name" value="DEOXYNUCLEOSIDE KINASE"/>
    <property type="match status" value="1"/>
</dbReference>
<dbReference type="InterPro" id="IPR031314">
    <property type="entry name" value="DNK_dom"/>
</dbReference>
<dbReference type="GO" id="GO:0019136">
    <property type="term" value="F:deoxynucleoside kinase activity"/>
    <property type="evidence" value="ECO:0007669"/>
    <property type="project" value="InterPro"/>
</dbReference>
<dbReference type="SUPFAM" id="SSF52540">
    <property type="entry name" value="P-loop containing nucleoside triphosphate hydrolases"/>
    <property type="match status" value="1"/>
</dbReference>
<dbReference type="PANTHER" id="PTHR10513:SF46">
    <property type="entry name" value="DEOXYGUANOSINE KINASE"/>
    <property type="match status" value="1"/>
</dbReference>
<dbReference type="GO" id="GO:0005737">
    <property type="term" value="C:cytoplasm"/>
    <property type="evidence" value="ECO:0007669"/>
    <property type="project" value="TreeGrafter"/>
</dbReference>